<organism evidence="1 2">
    <name type="scientific">Triplophysa tibetana</name>
    <dbReference type="NCBI Taxonomy" id="1572043"/>
    <lineage>
        <taxon>Eukaryota</taxon>
        <taxon>Metazoa</taxon>
        <taxon>Chordata</taxon>
        <taxon>Craniata</taxon>
        <taxon>Vertebrata</taxon>
        <taxon>Euteleostomi</taxon>
        <taxon>Actinopterygii</taxon>
        <taxon>Neopterygii</taxon>
        <taxon>Teleostei</taxon>
        <taxon>Ostariophysi</taxon>
        <taxon>Cypriniformes</taxon>
        <taxon>Nemacheilidae</taxon>
        <taxon>Triplophysa</taxon>
    </lineage>
</organism>
<gene>
    <name evidence="1" type="ORF">E1301_Tti010117</name>
</gene>
<comment type="caution">
    <text evidence="1">The sequence shown here is derived from an EMBL/GenBank/DDBJ whole genome shotgun (WGS) entry which is preliminary data.</text>
</comment>
<dbReference type="Proteomes" id="UP000324632">
    <property type="component" value="Chromosome 10"/>
</dbReference>
<evidence type="ECO:0000313" key="2">
    <source>
        <dbReference type="Proteomes" id="UP000324632"/>
    </source>
</evidence>
<dbReference type="EMBL" id="SOYY01000010">
    <property type="protein sequence ID" value="KAA0715505.1"/>
    <property type="molecule type" value="Genomic_DNA"/>
</dbReference>
<reference evidence="1 2" key="1">
    <citation type="journal article" date="2019" name="Mol. Ecol. Resour.">
        <title>Chromosome-level genome assembly of Triplophysa tibetana, a fish adapted to the harsh high-altitude environment of the Tibetan Plateau.</title>
        <authorList>
            <person name="Yang X."/>
            <person name="Liu H."/>
            <person name="Ma Z."/>
            <person name="Zou Y."/>
            <person name="Zou M."/>
            <person name="Mao Y."/>
            <person name="Li X."/>
            <person name="Wang H."/>
            <person name="Chen T."/>
            <person name="Wang W."/>
            <person name="Yang R."/>
        </authorList>
    </citation>
    <scope>NUCLEOTIDE SEQUENCE [LARGE SCALE GENOMIC DNA]</scope>
    <source>
        <strain evidence="1">TTIB1903HZAU</strain>
        <tissue evidence="1">Muscle</tissue>
    </source>
</reference>
<keyword evidence="2" id="KW-1185">Reference proteome</keyword>
<evidence type="ECO:0000313" key="1">
    <source>
        <dbReference type="EMBL" id="KAA0715505.1"/>
    </source>
</evidence>
<proteinExistence type="predicted"/>
<accession>A0A5A9P1K7</accession>
<name>A0A5A9P1K7_9TELE</name>
<sequence length="106" mass="11968">MTDMRGELIEDEWYADRFMTTCLAPQLSPTHAQKGAKEGVMVPTVAFTGFAIRRECDRGEIQSEVVINVPVQVIYTVMCGAVSSVIYRTQRAPDEVREGETARRWL</sequence>
<dbReference type="AlphaFoldDB" id="A0A5A9P1K7"/>
<protein>
    <submittedName>
        <fullName evidence="1">Uncharacterized protein</fullName>
    </submittedName>
</protein>